<organism evidence="1 2">
    <name type="scientific">Parerythrobacter lacustris</name>
    <dbReference type="NCBI Taxonomy" id="2969984"/>
    <lineage>
        <taxon>Bacteria</taxon>
        <taxon>Pseudomonadati</taxon>
        <taxon>Pseudomonadota</taxon>
        <taxon>Alphaproteobacteria</taxon>
        <taxon>Sphingomonadales</taxon>
        <taxon>Erythrobacteraceae</taxon>
        <taxon>Parerythrobacter</taxon>
    </lineage>
</organism>
<proteinExistence type="predicted"/>
<dbReference type="Proteomes" id="UP001206067">
    <property type="component" value="Unassembled WGS sequence"/>
</dbReference>
<dbReference type="RefSeq" id="WP_257596000.1">
    <property type="nucleotide sequence ID" value="NZ_JANKHH010000005.1"/>
</dbReference>
<reference evidence="1 2" key="1">
    <citation type="submission" date="2022-08" db="EMBL/GenBank/DDBJ databases">
        <title>Polyphasic taxonomy analysis of Qipengyuania sp.RS5-5.</title>
        <authorList>
            <person name="Xamxidin M."/>
            <person name="Wu M."/>
        </authorList>
    </citation>
    <scope>NUCLEOTIDE SEQUENCE [LARGE SCALE GENOMIC DNA]</scope>
    <source>
        <strain evidence="1 2">RS5-5</strain>
    </source>
</reference>
<evidence type="ECO:0000313" key="1">
    <source>
        <dbReference type="EMBL" id="MCR2834197.1"/>
    </source>
</evidence>
<comment type="caution">
    <text evidence="1">The sequence shown here is derived from an EMBL/GenBank/DDBJ whole genome shotgun (WGS) entry which is preliminary data.</text>
</comment>
<evidence type="ECO:0000313" key="2">
    <source>
        <dbReference type="Proteomes" id="UP001206067"/>
    </source>
</evidence>
<keyword evidence="2" id="KW-1185">Reference proteome</keyword>
<protein>
    <submittedName>
        <fullName evidence="1">Uncharacterized protein</fullName>
    </submittedName>
</protein>
<name>A0ABT1XUT1_9SPHN</name>
<gene>
    <name evidence="1" type="ORF">NSO95_09600</name>
</gene>
<sequence>MSRLESAQLRCGILVIALSGTAQPMTVSGKIAEIKQGEGEVLRSGEFALAVSPIHQARRTVCIANMAKVAASARFGLMRGQVQHGWPVSPVGEYPQDRHPEAIRLAIQNQSGAFVQPVQSLIHEW</sequence>
<dbReference type="EMBL" id="JANKHH010000005">
    <property type="protein sequence ID" value="MCR2834197.1"/>
    <property type="molecule type" value="Genomic_DNA"/>
</dbReference>
<accession>A0ABT1XUT1</accession>